<dbReference type="InterPro" id="IPR013087">
    <property type="entry name" value="Znf_C2H2_type"/>
</dbReference>
<feature type="compositionally biased region" description="Low complexity" evidence="2">
    <location>
        <begin position="83"/>
        <end position="97"/>
    </location>
</feature>
<feature type="compositionally biased region" description="Polar residues" evidence="2">
    <location>
        <begin position="542"/>
        <end position="561"/>
    </location>
</feature>
<feature type="domain" description="C2H2-type" evidence="3">
    <location>
        <begin position="419"/>
        <end position="449"/>
    </location>
</feature>
<feature type="compositionally biased region" description="Gly residues" evidence="2">
    <location>
        <begin position="1187"/>
        <end position="1201"/>
    </location>
</feature>
<dbReference type="PROSITE" id="PS00028">
    <property type="entry name" value="ZINC_FINGER_C2H2_1"/>
    <property type="match status" value="1"/>
</dbReference>
<feature type="compositionally biased region" description="Pro residues" evidence="2">
    <location>
        <begin position="1124"/>
        <end position="1141"/>
    </location>
</feature>
<dbReference type="GO" id="GO:0008270">
    <property type="term" value="F:zinc ion binding"/>
    <property type="evidence" value="ECO:0007669"/>
    <property type="project" value="UniProtKB-KW"/>
</dbReference>
<keyword evidence="1" id="KW-0862">Zinc</keyword>
<evidence type="ECO:0000313" key="5">
    <source>
        <dbReference type="Proteomes" id="UP000075903"/>
    </source>
</evidence>
<evidence type="ECO:0000256" key="1">
    <source>
        <dbReference type="PROSITE-ProRule" id="PRU00042"/>
    </source>
</evidence>
<feature type="compositionally biased region" description="Low complexity" evidence="2">
    <location>
        <begin position="673"/>
        <end position="682"/>
    </location>
</feature>
<feature type="compositionally biased region" description="Basic and acidic residues" evidence="2">
    <location>
        <begin position="996"/>
        <end position="1005"/>
    </location>
</feature>
<dbReference type="VEuPathDB" id="VectorBase:AMEM21_011155"/>
<accession>A0A182VAU4</accession>
<name>A0A182VAU4_ANOME</name>
<feature type="compositionally biased region" description="Low complexity" evidence="2">
    <location>
        <begin position="466"/>
        <end position="501"/>
    </location>
</feature>
<dbReference type="STRING" id="30066.A0A182VAU4"/>
<dbReference type="Proteomes" id="UP000075903">
    <property type="component" value="Unassembled WGS sequence"/>
</dbReference>
<feature type="compositionally biased region" description="Polar residues" evidence="2">
    <location>
        <begin position="633"/>
        <end position="645"/>
    </location>
</feature>
<evidence type="ECO:0000259" key="3">
    <source>
        <dbReference type="PROSITE" id="PS50157"/>
    </source>
</evidence>
<feature type="compositionally biased region" description="Pro residues" evidence="2">
    <location>
        <begin position="828"/>
        <end position="840"/>
    </location>
</feature>
<dbReference type="EnsemblMetazoa" id="AMEM011802-RA">
    <property type="protein sequence ID" value="AMEM011802-PA"/>
    <property type="gene ID" value="AMEM011802"/>
</dbReference>
<feature type="compositionally biased region" description="Gly residues" evidence="2">
    <location>
        <begin position="239"/>
        <end position="248"/>
    </location>
</feature>
<feature type="compositionally biased region" description="Low complexity" evidence="2">
    <location>
        <begin position="329"/>
        <end position="377"/>
    </location>
</feature>
<keyword evidence="1" id="KW-0479">Metal-binding</keyword>
<feature type="region of interest" description="Disordered" evidence="2">
    <location>
        <begin position="64"/>
        <end position="119"/>
    </location>
</feature>
<feature type="region of interest" description="Disordered" evidence="2">
    <location>
        <begin position="189"/>
        <end position="250"/>
    </location>
</feature>
<feature type="compositionally biased region" description="Gly residues" evidence="2">
    <location>
        <begin position="316"/>
        <end position="328"/>
    </location>
</feature>
<dbReference type="InterPro" id="IPR040010">
    <property type="entry name" value="ZN608/ZN609"/>
</dbReference>
<feature type="region of interest" description="Disordered" evidence="2">
    <location>
        <begin position="996"/>
        <end position="1260"/>
    </location>
</feature>
<dbReference type="PROSITE" id="PS50157">
    <property type="entry name" value="ZINC_FINGER_C2H2_2"/>
    <property type="match status" value="1"/>
</dbReference>
<feature type="compositionally biased region" description="Pro residues" evidence="2">
    <location>
        <begin position="805"/>
        <end position="814"/>
    </location>
</feature>
<feature type="compositionally biased region" description="Low complexity" evidence="2">
    <location>
        <begin position="1149"/>
        <end position="1186"/>
    </location>
</feature>
<protein>
    <recommendedName>
        <fullName evidence="3">C2H2-type domain-containing protein</fullName>
    </recommendedName>
</protein>
<evidence type="ECO:0000256" key="2">
    <source>
        <dbReference type="SAM" id="MobiDB-lite"/>
    </source>
</evidence>
<evidence type="ECO:0000313" key="4">
    <source>
        <dbReference type="EnsemblMetazoa" id="AMEM011802-PA"/>
    </source>
</evidence>
<dbReference type="PANTHER" id="PTHR21564">
    <property type="entry name" value="BRAKELESS PROTEIN"/>
    <property type="match status" value="1"/>
</dbReference>
<feature type="compositionally biased region" description="Pro residues" evidence="2">
    <location>
        <begin position="882"/>
        <end position="901"/>
    </location>
</feature>
<keyword evidence="5" id="KW-1185">Reference proteome</keyword>
<feature type="compositionally biased region" description="Basic and acidic residues" evidence="2">
    <location>
        <begin position="1026"/>
        <end position="1036"/>
    </location>
</feature>
<feature type="compositionally biased region" description="Polar residues" evidence="2">
    <location>
        <begin position="769"/>
        <end position="785"/>
    </location>
</feature>
<feature type="region of interest" description="Disordered" evidence="2">
    <location>
        <begin position="441"/>
        <end position="645"/>
    </location>
</feature>
<reference evidence="4" key="1">
    <citation type="submission" date="2020-05" db="UniProtKB">
        <authorList>
            <consortium name="EnsemblMetazoa"/>
        </authorList>
    </citation>
    <scope>IDENTIFICATION</scope>
    <source>
        <strain evidence="4">MAF</strain>
    </source>
</reference>
<feature type="region of interest" description="Disordered" evidence="2">
    <location>
        <begin position="281"/>
        <end position="379"/>
    </location>
</feature>
<feature type="region of interest" description="Disordered" evidence="2">
    <location>
        <begin position="665"/>
        <end position="934"/>
    </location>
</feature>
<organism evidence="4 5">
    <name type="scientific">Anopheles merus</name>
    <name type="common">Mosquito</name>
    <dbReference type="NCBI Taxonomy" id="30066"/>
    <lineage>
        <taxon>Eukaryota</taxon>
        <taxon>Metazoa</taxon>
        <taxon>Ecdysozoa</taxon>
        <taxon>Arthropoda</taxon>
        <taxon>Hexapoda</taxon>
        <taxon>Insecta</taxon>
        <taxon>Pterygota</taxon>
        <taxon>Neoptera</taxon>
        <taxon>Endopterygota</taxon>
        <taxon>Diptera</taxon>
        <taxon>Nematocera</taxon>
        <taxon>Culicoidea</taxon>
        <taxon>Culicidae</taxon>
        <taxon>Anophelinae</taxon>
        <taxon>Anopheles</taxon>
    </lineage>
</organism>
<feature type="compositionally biased region" description="Low complexity" evidence="2">
    <location>
        <begin position="593"/>
        <end position="611"/>
    </location>
</feature>
<proteinExistence type="predicted"/>
<feature type="compositionally biased region" description="Low complexity" evidence="2">
    <location>
        <begin position="562"/>
        <end position="572"/>
    </location>
</feature>
<keyword evidence="1" id="KW-0863">Zinc-finger</keyword>
<feature type="compositionally biased region" description="Polar residues" evidence="2">
    <location>
        <begin position="215"/>
        <end position="232"/>
    </location>
</feature>
<sequence length="1335" mass="134901">MGKDINKLLNLNVASAGTHNSGGNNTNSSSSIAGTGTGNMCNANNIHTGATGVLKAQLQAGSMAGTASEGSGTGTANMMGMFSSSAASSPNLSTALSTHDDKSGSSPPPAKRHKGDKKEMVDVCVGTSVGTITEPDCLGPCEPGTSVTLEGIVWHETEGGVLVVNVTWRGKTYVGTLIDCTKHDWAPPRFCDSPTEELDSRTPKGRGKRGRSSALLPTNDLSNFTETRSSMHSKLRNGGSKGRGGRGGIIETNAASATGASKLPTLTASANVLGTANNGGSLGGASNTPSTSPVAFLPPRAEKRKSKDESPSPLGAGSGGSGSGGAGSNNGAQNTMSNNVINSASVNIGSNSSGNTGSGFNNASSGDGSGHPSGSPSIVNLVTGLNVQVSSGGSGTAGGSACKKAKSSTAACAISPVLLECPEQDCSKKYKHANGLKYHQSHAHAGSASSMDEDSLQAPESPQRIAPSPTTNNTAPSPLSVAVGGSTALPTATTGGSSATGNNSELVLALSTTTGGSGSSSAIAASSSTPSPSQSVSGSASCISTMSSQLSQQNLASKQSLGPNNSNTINNGNNGGGGGVNSQDTTGMLLHQSSSADQMSTSSVTAGTVGTNEQQDPDRHGASGGPEAPTDGGSATLNDEESNLTTTGVMNASSAAGSVAIPRSPAVGMGMLSTTPTTPSTPVDAHKTPHGFAKQKKSRKSPGPSTNAEFDQMAASAGNRTEDVQSPAYSDISDDSTPVTDATDLPMGAGEKSKGSHMAENTRKANDTPAESVNNASNSNPNTSGPLGPLSSYGLYPYYAGLPHQQPPPPPPAGGPYFPTAADLGSNKPPPPPPIGPVPLPHGVATSIAPSAVSAAGGPLEYSKNKEPPLDLMNKPNNTGPPQHPLHQPQPPSSGLPPPPSLASAGPPTVPEGVRTPGGLMLNPSATAGLPSLAGAADVKDGSILNAGPPPPPGGKVLSHYYPYGYVPPGYNYPGLDAGYGQLSVISDESKHSPVITVKEERLKESQSPSEYSKLGASPLMASKLIKSESTKDIKTEPGLSGSGGGSLHGPGIHPKDPQQAGPNQQPPSLPSQSLGPYGSMFRHGLGVGPPPGGPPPPSHIPASREEDLRRMFSYTDQRRVGGNPPPSGHPGGPPGLPPGLNPKDEPHSPSSHGQSQQQSGLHGQSLPGSGKGSKSSSGQTGSSSSSGGGSSKGMGKGSDSGSGSIKQEDKESAMKIKQQQQQEGQKPTMETQGPPPPPTSQYYSPSLYMSASPFGFDPNHQMYRQMLVSTAPYSAPPYHLQIPRFNHPPEDLSRNQSTKALDLLQHHASQYYNSHKIHELSERAMKSPTSNSVK</sequence>
<dbReference type="PANTHER" id="PTHR21564:SF5">
    <property type="entry name" value="SCRIBBLER, ISOFORM J"/>
    <property type="match status" value="1"/>
</dbReference>
<dbReference type="VEuPathDB" id="VectorBase:AMEM011802"/>
<feature type="compositionally biased region" description="Pro residues" evidence="2">
    <location>
        <begin position="1089"/>
        <end position="1100"/>
    </location>
</feature>
<feature type="compositionally biased region" description="Low complexity" evidence="2">
    <location>
        <begin position="64"/>
        <end position="76"/>
    </location>
</feature>
<feature type="compositionally biased region" description="Low complexity" evidence="2">
    <location>
        <begin position="511"/>
        <end position="541"/>
    </location>
</feature>
<dbReference type="GO" id="GO:0005634">
    <property type="term" value="C:nucleus"/>
    <property type="evidence" value="ECO:0007669"/>
    <property type="project" value="TreeGrafter"/>
</dbReference>
<dbReference type="GO" id="GO:0006357">
    <property type="term" value="P:regulation of transcription by RNA polymerase II"/>
    <property type="evidence" value="ECO:0007669"/>
    <property type="project" value="TreeGrafter"/>
</dbReference>